<dbReference type="SMART" id="SM00342">
    <property type="entry name" value="HTH_ARAC"/>
    <property type="match status" value="1"/>
</dbReference>
<keyword evidence="2" id="KW-0238">DNA-binding</keyword>
<evidence type="ECO:0000256" key="3">
    <source>
        <dbReference type="ARBA" id="ARBA00023163"/>
    </source>
</evidence>
<dbReference type="RefSeq" id="WP_115922161.1">
    <property type="nucleotide sequence ID" value="NZ_QTUA01000001.1"/>
</dbReference>
<dbReference type="GO" id="GO:0043565">
    <property type="term" value="F:sequence-specific DNA binding"/>
    <property type="evidence" value="ECO:0007669"/>
    <property type="project" value="InterPro"/>
</dbReference>
<organism evidence="5 6">
    <name type="scientific">Calidifontibacter indicus</name>
    <dbReference type="NCBI Taxonomy" id="419650"/>
    <lineage>
        <taxon>Bacteria</taxon>
        <taxon>Bacillati</taxon>
        <taxon>Actinomycetota</taxon>
        <taxon>Actinomycetes</taxon>
        <taxon>Micrococcales</taxon>
        <taxon>Dermacoccaceae</taxon>
        <taxon>Calidifontibacter</taxon>
    </lineage>
</organism>
<keyword evidence="6" id="KW-1185">Reference proteome</keyword>
<dbReference type="PROSITE" id="PS00041">
    <property type="entry name" value="HTH_ARAC_FAMILY_1"/>
    <property type="match status" value="1"/>
</dbReference>
<comment type="caution">
    <text evidence="5">The sequence shown here is derived from an EMBL/GenBank/DDBJ whole genome shotgun (WGS) entry which is preliminary data.</text>
</comment>
<dbReference type="GO" id="GO:0003700">
    <property type="term" value="F:DNA-binding transcription factor activity"/>
    <property type="evidence" value="ECO:0007669"/>
    <property type="project" value="InterPro"/>
</dbReference>
<evidence type="ECO:0000313" key="5">
    <source>
        <dbReference type="EMBL" id="REF30130.1"/>
    </source>
</evidence>
<accession>A0A3D9UQ66</accession>
<evidence type="ECO:0000256" key="1">
    <source>
        <dbReference type="ARBA" id="ARBA00023015"/>
    </source>
</evidence>
<keyword evidence="3" id="KW-0804">Transcription</keyword>
<dbReference type="InterPro" id="IPR018062">
    <property type="entry name" value="HTH_AraC-typ_CS"/>
</dbReference>
<sequence length="270" mass="29818">MGRAADDIERAHLRDADDRSFVIHRYPAPEHLTGLLRRYWIPVWDVPPGEQAVQKVLQYPICLLITTPAYSRFVGPNRGLGTTVLEGSSWGFGAMFAPAAGALLLGRPVRSVADDHVDLDSVLPGLTAPLLDVLAADPSDPRAHAIGRALVEERLERLLPLDEESELVNTIVERVEADASITTVTQLCEFSGLPERTLQRLCARRLGLSPLWLIRRRRLHEAADRLRDGAGSLADTAADLGYCDQAHFSRDFKASTGMTPREFLLRSRPS</sequence>
<evidence type="ECO:0000259" key="4">
    <source>
        <dbReference type="PROSITE" id="PS01124"/>
    </source>
</evidence>
<dbReference type="Pfam" id="PF20240">
    <property type="entry name" value="DUF6597"/>
    <property type="match status" value="1"/>
</dbReference>
<evidence type="ECO:0000256" key="2">
    <source>
        <dbReference type="ARBA" id="ARBA00023125"/>
    </source>
</evidence>
<dbReference type="PANTHER" id="PTHR46796">
    <property type="entry name" value="HTH-TYPE TRANSCRIPTIONAL ACTIVATOR RHAS-RELATED"/>
    <property type="match status" value="1"/>
</dbReference>
<reference evidence="5 6" key="1">
    <citation type="submission" date="2018-08" db="EMBL/GenBank/DDBJ databases">
        <title>Sequencing the genomes of 1000 actinobacteria strains.</title>
        <authorList>
            <person name="Klenk H.-P."/>
        </authorList>
    </citation>
    <scope>NUCLEOTIDE SEQUENCE [LARGE SCALE GENOMIC DNA]</scope>
    <source>
        <strain evidence="5 6">DSM 22967</strain>
    </source>
</reference>
<dbReference type="Pfam" id="PF12833">
    <property type="entry name" value="HTH_18"/>
    <property type="match status" value="1"/>
</dbReference>
<dbReference type="InterPro" id="IPR009057">
    <property type="entry name" value="Homeodomain-like_sf"/>
</dbReference>
<dbReference type="Proteomes" id="UP000256253">
    <property type="component" value="Unassembled WGS sequence"/>
</dbReference>
<name>A0A3D9UQ66_9MICO</name>
<dbReference type="Gene3D" id="1.10.10.60">
    <property type="entry name" value="Homeodomain-like"/>
    <property type="match status" value="1"/>
</dbReference>
<dbReference type="InterPro" id="IPR018060">
    <property type="entry name" value="HTH_AraC"/>
</dbReference>
<protein>
    <submittedName>
        <fullName evidence="5">AraC family transcriptional regulator</fullName>
    </submittedName>
</protein>
<evidence type="ECO:0000313" key="6">
    <source>
        <dbReference type="Proteomes" id="UP000256253"/>
    </source>
</evidence>
<dbReference type="AlphaFoldDB" id="A0A3D9UQ66"/>
<dbReference type="PROSITE" id="PS01124">
    <property type="entry name" value="HTH_ARAC_FAMILY_2"/>
    <property type="match status" value="1"/>
</dbReference>
<proteinExistence type="predicted"/>
<keyword evidence="1" id="KW-0805">Transcription regulation</keyword>
<feature type="domain" description="HTH araC/xylS-type" evidence="4">
    <location>
        <begin position="165"/>
        <end position="266"/>
    </location>
</feature>
<dbReference type="InterPro" id="IPR050204">
    <property type="entry name" value="AraC_XylS_family_regulators"/>
</dbReference>
<dbReference type="OrthoDB" id="2559672at2"/>
<dbReference type="SUPFAM" id="SSF46689">
    <property type="entry name" value="Homeodomain-like"/>
    <property type="match status" value="1"/>
</dbReference>
<dbReference type="InterPro" id="IPR046532">
    <property type="entry name" value="DUF6597"/>
</dbReference>
<gene>
    <name evidence="5" type="ORF">DFJ65_1123</name>
</gene>
<dbReference type="EMBL" id="QTUA01000001">
    <property type="protein sequence ID" value="REF30130.1"/>
    <property type="molecule type" value="Genomic_DNA"/>
</dbReference>